<name>A0A1H0MFM7_9GAMM</name>
<reference evidence="2" key="1">
    <citation type="submission" date="2016-10" db="EMBL/GenBank/DDBJ databases">
        <authorList>
            <person name="Varghese N."/>
            <person name="Submissions S."/>
        </authorList>
    </citation>
    <scope>NUCLEOTIDE SEQUENCE [LARGE SCALE GENOMIC DNA]</scope>
    <source>
        <strain evidence="2">CGMCC 1.6444</strain>
    </source>
</reference>
<dbReference type="AlphaFoldDB" id="A0A1H0MFM7"/>
<accession>A0A1H0MFM7</accession>
<proteinExistence type="predicted"/>
<protein>
    <submittedName>
        <fullName evidence="1">Beta-barrel assembly machine subunit BamC</fullName>
    </submittedName>
</protein>
<evidence type="ECO:0000313" key="1">
    <source>
        <dbReference type="EMBL" id="SDO79204.1"/>
    </source>
</evidence>
<dbReference type="STRING" id="419597.SAMN04487957_11219"/>
<sequence>MQGGPMTPALKWLPLAAFVALAGCARDDGYYHDRNIDYADARQAPPLVLPEGRDRERFRDAMPVPEAAGSFRAGDDGFEAPAPQALGAGRVERDFVERRAVGDDAWLVVAAAPDSVWPLLEGFARSRGLGVEASDIGRGVIETRQARLSVRQGLRSGDSEVRCDQAGSPVGACLDALEEYFAARSASAATAASLRAQGLAGEERLRLVERGDEWVVEVPLDIERTWAELDYQLKRDFTVEERRELLESDPEGFSHRIRYLPISERRQGFWEGLVTSASPVELSLVLESLGPRRTLLRVDNAGEQHVGAEDRRELLERVASLLR</sequence>
<dbReference type="EMBL" id="FNIV01000012">
    <property type="protein sequence ID" value="SDO79204.1"/>
    <property type="molecule type" value="Genomic_DNA"/>
</dbReference>
<gene>
    <name evidence="1" type="ORF">SAMN04487957_11219</name>
</gene>
<keyword evidence="2" id="KW-1185">Reference proteome</keyword>
<organism evidence="1 2">
    <name type="scientific">Halomonas shengliensis</name>
    <dbReference type="NCBI Taxonomy" id="419597"/>
    <lineage>
        <taxon>Bacteria</taxon>
        <taxon>Pseudomonadati</taxon>
        <taxon>Pseudomonadota</taxon>
        <taxon>Gammaproteobacteria</taxon>
        <taxon>Oceanospirillales</taxon>
        <taxon>Halomonadaceae</taxon>
        <taxon>Halomonas</taxon>
    </lineage>
</organism>
<evidence type="ECO:0000313" key="2">
    <source>
        <dbReference type="Proteomes" id="UP000199075"/>
    </source>
</evidence>
<dbReference type="Proteomes" id="UP000199075">
    <property type="component" value="Unassembled WGS sequence"/>
</dbReference>